<accession>E0U920</accession>
<dbReference type="EMBL" id="CP002198">
    <property type="protein sequence ID" value="ADN16159.1"/>
    <property type="molecule type" value="Genomic_DNA"/>
</dbReference>
<keyword evidence="3" id="KW-1185">Reference proteome</keyword>
<gene>
    <name evidence="2" type="ordered locus">Cyan7822_4241</name>
</gene>
<dbReference type="AlphaFoldDB" id="E0U920"/>
<evidence type="ECO:0000313" key="2">
    <source>
        <dbReference type="EMBL" id="ADN16159.1"/>
    </source>
</evidence>
<dbReference type="HOGENOM" id="CLU_055406_0_0_3"/>
<proteinExistence type="predicted"/>
<dbReference type="eggNOG" id="COG2217">
    <property type="taxonomic scope" value="Bacteria"/>
</dbReference>
<dbReference type="KEGG" id="cyj:Cyan7822_4241"/>
<dbReference type="RefSeq" id="WP_013324222.1">
    <property type="nucleotide sequence ID" value="NC_014501.1"/>
</dbReference>
<evidence type="ECO:0008006" key="4">
    <source>
        <dbReference type="Google" id="ProtNLM"/>
    </source>
</evidence>
<evidence type="ECO:0000313" key="3">
    <source>
        <dbReference type="Proteomes" id="UP000008206"/>
    </source>
</evidence>
<organism evidence="2 3">
    <name type="scientific">Gloeothece verrucosa (strain PCC 7822)</name>
    <name type="common">Cyanothece sp. (strain PCC 7822)</name>
    <dbReference type="NCBI Taxonomy" id="497965"/>
    <lineage>
        <taxon>Bacteria</taxon>
        <taxon>Bacillati</taxon>
        <taxon>Cyanobacteriota</taxon>
        <taxon>Cyanophyceae</taxon>
        <taxon>Oscillatoriophycideae</taxon>
        <taxon>Chroococcales</taxon>
        <taxon>Aphanothecaceae</taxon>
        <taxon>Gloeothece</taxon>
        <taxon>Gloeothece verrucosa</taxon>
    </lineage>
</organism>
<feature type="region of interest" description="Disordered" evidence="1">
    <location>
        <begin position="275"/>
        <end position="377"/>
    </location>
</feature>
<feature type="compositionally biased region" description="Polar residues" evidence="1">
    <location>
        <begin position="324"/>
        <end position="354"/>
    </location>
</feature>
<name>E0U920_GLOV7</name>
<dbReference type="OrthoDB" id="479859at2"/>
<dbReference type="Proteomes" id="UP000008206">
    <property type="component" value="Chromosome"/>
</dbReference>
<reference evidence="3" key="1">
    <citation type="journal article" date="2011" name="MBio">
        <title>Novel metabolic attributes of the genus Cyanothece, comprising a group of unicellular nitrogen-fixing Cyanobacteria.</title>
        <authorList>
            <person name="Bandyopadhyay A."/>
            <person name="Elvitigala T."/>
            <person name="Welsh E."/>
            <person name="Stockel J."/>
            <person name="Liberton M."/>
            <person name="Min H."/>
            <person name="Sherman L.A."/>
            <person name="Pakrasi H.B."/>
        </authorList>
    </citation>
    <scope>NUCLEOTIDE SEQUENCE [LARGE SCALE GENOMIC DNA]</scope>
    <source>
        <strain evidence="3">PCC 7822</strain>
    </source>
</reference>
<sequence length="412" mass="45758">MNNVESTCSQQGFEILHSVANRVRLRALDTKTKDKLTAIAQHLRTIAGIESVRINQDTGSLVITYDQNQLSRAQVQQLFEPYGVTQETPSPELTGADTYNQTLKRLTSLIPPVVGLAAVRGLGIVGWQGFAAYMVATQVTRGLMNQFESPSSKLAEKKLPLETTNSSKPAHSNYQVIHEIPGRIRLSFKKVKQDLDLVKKLENLTQWDNRITSVRVNPEAETVVINYRTATPLNTGQIPLNAAELIALIELITEHEADLKNPSIAEILNPEKVIPQETENRAIDHPESVKQKGQEKSENVIEQTETDSTNVLGSELVSEEDENNPQAPSEPKNQLGENASSVLDESEPLVSSTKEPPADSSDEKTINSIESAPDAERFELSEYPLDSPWRRFKACMLNTMLRLMVNFPLQQA</sequence>
<evidence type="ECO:0000256" key="1">
    <source>
        <dbReference type="SAM" id="MobiDB-lite"/>
    </source>
</evidence>
<protein>
    <recommendedName>
        <fullName evidence="4">Heavy metal translocating P-type ATPase</fullName>
    </recommendedName>
</protein>
<feature type="compositionally biased region" description="Basic and acidic residues" evidence="1">
    <location>
        <begin position="278"/>
        <end position="299"/>
    </location>
</feature>
<feature type="compositionally biased region" description="Polar residues" evidence="1">
    <location>
        <begin position="300"/>
        <end position="312"/>
    </location>
</feature>
<dbReference type="Pfam" id="PF19991">
    <property type="entry name" value="HMA_2"/>
    <property type="match status" value="1"/>
</dbReference>
<dbReference type="STRING" id="497965.Cyan7822_4241"/>